<dbReference type="RefSeq" id="WP_115895825.1">
    <property type="nucleotide sequence ID" value="NZ_QUNG01000001.1"/>
</dbReference>
<keyword evidence="1" id="KW-0472">Membrane</keyword>
<keyword evidence="1" id="KW-0812">Transmembrane</keyword>
<sequence length="77" mass="8716">MKGLLNKVTEKLFSISLAVMLISMMVTVITVVPALLLTAFFPSFGEALFKITSWSSWCWLWSMLPTGIFGVFQDFFE</sequence>
<evidence type="ECO:0000313" key="2">
    <source>
        <dbReference type="EMBL" id="REG86561.1"/>
    </source>
</evidence>
<proteinExistence type="predicted"/>
<organism evidence="2 3">
    <name type="scientific">Marinomonas pollencensis</name>
    <dbReference type="NCBI Taxonomy" id="491954"/>
    <lineage>
        <taxon>Bacteria</taxon>
        <taxon>Pseudomonadati</taxon>
        <taxon>Pseudomonadota</taxon>
        <taxon>Gammaproteobacteria</taxon>
        <taxon>Oceanospirillales</taxon>
        <taxon>Oceanospirillaceae</taxon>
        <taxon>Marinomonas</taxon>
    </lineage>
</organism>
<name>A0A3E0DWV0_9GAMM</name>
<keyword evidence="1" id="KW-1133">Transmembrane helix</keyword>
<accession>A0A3E0DWV0</accession>
<feature type="transmembrane region" description="Helical" evidence="1">
    <location>
        <begin position="12"/>
        <end position="42"/>
    </location>
</feature>
<feature type="transmembrane region" description="Helical" evidence="1">
    <location>
        <begin position="54"/>
        <end position="72"/>
    </location>
</feature>
<reference evidence="2 3" key="1">
    <citation type="submission" date="2018-08" db="EMBL/GenBank/DDBJ databases">
        <title>Genomic Encyclopedia of Type Strains, Phase III (KMG-III): the genomes of soil and plant-associated and newly described type strains.</title>
        <authorList>
            <person name="Whitman W."/>
        </authorList>
    </citation>
    <scope>NUCLEOTIDE SEQUENCE [LARGE SCALE GENOMIC DNA]</scope>
    <source>
        <strain evidence="2 3">CECT 7375</strain>
    </source>
</reference>
<evidence type="ECO:0000313" key="3">
    <source>
        <dbReference type="Proteomes" id="UP000256542"/>
    </source>
</evidence>
<keyword evidence="3" id="KW-1185">Reference proteome</keyword>
<evidence type="ECO:0000256" key="1">
    <source>
        <dbReference type="SAM" id="Phobius"/>
    </source>
</evidence>
<dbReference type="Proteomes" id="UP000256542">
    <property type="component" value="Unassembled WGS sequence"/>
</dbReference>
<comment type="caution">
    <text evidence="2">The sequence shown here is derived from an EMBL/GenBank/DDBJ whole genome shotgun (WGS) entry which is preliminary data.</text>
</comment>
<dbReference type="AlphaFoldDB" id="A0A3E0DWV0"/>
<protein>
    <submittedName>
        <fullName evidence="2">Uncharacterized protein</fullName>
    </submittedName>
</protein>
<gene>
    <name evidence="2" type="ORF">DFP81_101126</name>
</gene>
<dbReference type="EMBL" id="QUNG01000001">
    <property type="protein sequence ID" value="REG86561.1"/>
    <property type="molecule type" value="Genomic_DNA"/>
</dbReference>